<dbReference type="Proteomes" id="UP000694846">
    <property type="component" value="Unplaced"/>
</dbReference>
<dbReference type="Pfam" id="PF00135">
    <property type="entry name" value="COesterase"/>
    <property type="match status" value="1"/>
</dbReference>
<dbReference type="Gene3D" id="3.40.50.1820">
    <property type="entry name" value="alpha/beta hydrolase"/>
    <property type="match status" value="1"/>
</dbReference>
<dbReference type="SUPFAM" id="SSF53474">
    <property type="entry name" value="alpha/beta-Hydrolases"/>
    <property type="match status" value="1"/>
</dbReference>
<feature type="region of interest" description="Disordered" evidence="4">
    <location>
        <begin position="930"/>
        <end position="976"/>
    </location>
</feature>
<dbReference type="PROSITE" id="PS00941">
    <property type="entry name" value="CARBOXYLESTERASE_B_2"/>
    <property type="match status" value="1"/>
</dbReference>
<keyword evidence="5" id="KW-0812">Transmembrane</keyword>
<feature type="transmembrane region" description="Helical" evidence="5">
    <location>
        <begin position="760"/>
        <end position="785"/>
    </location>
</feature>
<feature type="compositionally biased region" description="Basic residues" evidence="4">
    <location>
        <begin position="951"/>
        <end position="974"/>
    </location>
</feature>
<dbReference type="InterPro" id="IPR002018">
    <property type="entry name" value="CarbesteraseB"/>
</dbReference>
<sequence>MVPPWWLLVAFVFGGVSAALTSSRVVRTKYGDVSGVIVTPDNRRLDAVEVFRGVPYASPPVGSLRFMPPVTGSLWSGVKVADRFGPVCPQRLPDVSNETAALKTMAHGRMQYLRRLLPYLQNQSEDCLYLNIYAPAQVNFGSSEKISLKPVLVFIHGESYEWNSGNPYDGTVLASYGGLVVVTINYRLGVLGFLNLNSNQHLKSPSNYGLMDQIAALHWIQENIAVFGGDPSNVTLMGHGTGAACVGFLMASSAVPDVLFHRAILLSGSPLSPLSLVRDPVHYGHQVAKLVNCSPDLQHMHLLNCLRNTPLDQLLNTQLRVPEFTTAFGPSVDGVIIDVGMPESGRLGTQSSGQDSVPGRPSGDPKELVLANGFGPAILGNPATRQKLLSRLSKFDLMLGVVRAESFFAFTGDDIKYGIEADRRTKILKTYVKNTYNYHLTEILATIVNEYTDWDRPIQHPVNIRDETLEALSDAQVVAPVINTADLHSTNRRNSYLFVFDYQTKYGDYQQRQGCIHGEELPYIFGAPLVGGLMHFPRNYTKSEVLLSEAAVIYWSNFARTGNPNEPQDQDMLHKQEHGRFKNIEWTAYETVHKKYLSLDTKPKLKSHYRAHRLSFWLNLVPELHKPGDEVPYSHHMFQSDLRGMTFKPGSERTTKPSADVYYRGGQQPAVGQQSPTGNKSADGGGSLNGTNVLQPPPVVVASSSSSDRGDGDGDESGRQFKDADDKDGGDGGGGGRSPSSADGQDDVGAAGAGYASFPLALAVAIGIGCSLLFLNIMIFAVIYYNKSTGWGGRRSGGSSRRTSGSGAGDAEDLQHQQDDRTRKIKKRPENGGPMTNLCSTGGATELLQMLETRTVSVGVVPQNQQHQQHQQQPHSILKKTPPPVATAQVGPKATPPVDLSTTGTRAAQPPPAEFADVAAQCYHPGGSIVGIGSSATLPRPPPPPKCPRPDHHHHHHGGHQHQQHLHGTVRRHAASASSALPACTCSGPATGAAAGASQTPPPQQHHASSANLAMDAAAAAMAAKITGIEELHV</sequence>
<organism evidence="8">
    <name type="scientific">Sipha flava</name>
    <name type="common">yellow sugarcane aphid</name>
    <dbReference type="NCBI Taxonomy" id="143950"/>
    <lineage>
        <taxon>Eukaryota</taxon>
        <taxon>Metazoa</taxon>
        <taxon>Ecdysozoa</taxon>
        <taxon>Arthropoda</taxon>
        <taxon>Hexapoda</taxon>
        <taxon>Insecta</taxon>
        <taxon>Pterygota</taxon>
        <taxon>Neoptera</taxon>
        <taxon>Paraneoptera</taxon>
        <taxon>Hemiptera</taxon>
        <taxon>Sternorrhyncha</taxon>
        <taxon>Aphidomorpha</taxon>
        <taxon>Aphidoidea</taxon>
        <taxon>Aphididae</taxon>
        <taxon>Sipha</taxon>
    </lineage>
</organism>
<evidence type="ECO:0000313" key="9">
    <source>
        <dbReference type="Proteomes" id="UP000694846"/>
    </source>
</evidence>
<comment type="similarity">
    <text evidence="1">Belongs to the type-B carboxylesterase/lipase family.</text>
</comment>
<feature type="compositionally biased region" description="Polar residues" evidence="4">
    <location>
        <begin position="670"/>
        <end position="680"/>
    </location>
</feature>
<evidence type="ECO:0000313" key="10">
    <source>
        <dbReference type="RefSeq" id="XP_025423980.1"/>
    </source>
</evidence>
<feature type="chain" id="PRO_5044579374" evidence="6">
    <location>
        <begin position="19"/>
        <end position="1034"/>
    </location>
</feature>
<keyword evidence="3" id="KW-0325">Glycoprotein</keyword>
<dbReference type="AlphaFoldDB" id="A0A2S2R616"/>
<keyword evidence="5" id="KW-0472">Membrane</keyword>
<evidence type="ECO:0000256" key="6">
    <source>
        <dbReference type="SAM" id="SignalP"/>
    </source>
</evidence>
<dbReference type="EMBL" id="GGMS01016248">
    <property type="protein sequence ID" value="MBY85451.1"/>
    <property type="molecule type" value="Transcribed_RNA"/>
</dbReference>
<keyword evidence="2 6" id="KW-0732">Signal</keyword>
<feature type="region of interest" description="Disordered" evidence="4">
    <location>
        <begin position="644"/>
        <end position="746"/>
    </location>
</feature>
<keyword evidence="9" id="KW-1185">Reference proteome</keyword>
<evidence type="ECO:0000256" key="2">
    <source>
        <dbReference type="ARBA" id="ARBA00022729"/>
    </source>
</evidence>
<dbReference type="InterPro" id="IPR029058">
    <property type="entry name" value="AB_hydrolase_fold"/>
</dbReference>
<proteinExistence type="inferred from homology"/>
<feature type="domain" description="Carboxylesterase type B" evidence="7">
    <location>
        <begin position="23"/>
        <end position="617"/>
    </location>
</feature>
<evidence type="ECO:0000256" key="3">
    <source>
        <dbReference type="ARBA" id="ARBA00023180"/>
    </source>
</evidence>
<feature type="region of interest" description="Disordered" evidence="4">
    <location>
        <begin position="884"/>
        <end position="910"/>
    </location>
</feature>
<feature type="signal peptide" evidence="6">
    <location>
        <begin position="1"/>
        <end position="18"/>
    </location>
</feature>
<evidence type="ECO:0000259" key="7">
    <source>
        <dbReference type="Pfam" id="PF00135"/>
    </source>
</evidence>
<feature type="region of interest" description="Disordered" evidence="4">
    <location>
        <begin position="791"/>
        <end position="838"/>
    </location>
</feature>
<accession>A0A2S2R616</accession>
<name>A0A2S2R616_9HEMI</name>
<evidence type="ECO:0000256" key="4">
    <source>
        <dbReference type="SAM" id="MobiDB-lite"/>
    </source>
</evidence>
<dbReference type="OrthoDB" id="3200163at2759"/>
<keyword evidence="5" id="KW-1133">Transmembrane helix</keyword>
<evidence type="ECO:0000313" key="8">
    <source>
        <dbReference type="EMBL" id="MBY85451.1"/>
    </source>
</evidence>
<reference evidence="8" key="1">
    <citation type="submission" date="2018-04" db="EMBL/GenBank/DDBJ databases">
        <title>Transcriptome assembly of Sipha flava.</title>
        <authorList>
            <person name="Scully E.D."/>
            <person name="Geib S.M."/>
            <person name="Palmer N.A."/>
            <person name="Koch K."/>
            <person name="Bradshaw J."/>
            <person name="Heng-Moss T."/>
            <person name="Sarath G."/>
        </authorList>
    </citation>
    <scope>NUCLEOTIDE SEQUENCE</scope>
</reference>
<dbReference type="RefSeq" id="XP_025423980.1">
    <property type="nucleotide sequence ID" value="XM_025568195.1"/>
</dbReference>
<feature type="region of interest" description="Disordered" evidence="4">
    <location>
        <begin position="991"/>
        <end position="1010"/>
    </location>
</feature>
<evidence type="ECO:0000256" key="1">
    <source>
        <dbReference type="ARBA" id="ARBA00005964"/>
    </source>
</evidence>
<dbReference type="PANTHER" id="PTHR43903">
    <property type="entry name" value="NEUROLIGIN"/>
    <property type="match status" value="1"/>
</dbReference>
<dbReference type="InterPro" id="IPR051093">
    <property type="entry name" value="Neuroligin/BSAL"/>
</dbReference>
<dbReference type="InterPro" id="IPR019819">
    <property type="entry name" value="Carboxylesterase_B_CS"/>
</dbReference>
<reference evidence="10" key="2">
    <citation type="submission" date="2025-04" db="UniProtKB">
        <authorList>
            <consortium name="RefSeq"/>
        </authorList>
    </citation>
    <scope>IDENTIFICATION</scope>
    <source>
        <tissue evidence="10">Whole body</tissue>
    </source>
</reference>
<evidence type="ECO:0000256" key="5">
    <source>
        <dbReference type="SAM" id="Phobius"/>
    </source>
</evidence>
<feature type="compositionally biased region" description="Basic and acidic residues" evidence="4">
    <location>
        <begin position="708"/>
        <end position="730"/>
    </location>
</feature>
<protein>
    <submittedName>
        <fullName evidence="8 10">Neuroligin-4, X-linked</fullName>
    </submittedName>
</protein>
<feature type="compositionally biased region" description="Basic and acidic residues" evidence="4">
    <location>
        <begin position="813"/>
        <end position="822"/>
    </location>
</feature>
<gene>
    <name evidence="8" type="primary">NLGN4X_1</name>
    <name evidence="10" type="synonym">LOC112693220</name>
    <name evidence="8" type="ORF">g.30076</name>
</gene>